<accession>A0A6M3LC75</accession>
<dbReference type="AlphaFoldDB" id="A0A6M3LC75"/>
<gene>
    <name evidence="1" type="ORF">MM415B03505_0004</name>
</gene>
<evidence type="ECO:0000313" key="1">
    <source>
        <dbReference type="EMBL" id="QJA90974.1"/>
    </source>
</evidence>
<proteinExistence type="predicted"/>
<protein>
    <submittedName>
        <fullName evidence="1">Uncharacterized protein</fullName>
    </submittedName>
</protein>
<dbReference type="EMBL" id="MT142952">
    <property type="protein sequence ID" value="QJA90974.1"/>
    <property type="molecule type" value="Genomic_DNA"/>
</dbReference>
<sequence length="289" mass="32391">MSWAPKFTHNISLFYPEAILGYFGITPSNPYYIMLMTRVTAIIELEVKSTAARLNSLVKEAFRKDLYDIDEYNTLPEYEMALDLALSSPVHVGVSWGKKLVQAKFVDTNALGGLRDLIDIQKEVYPSQGPRNLGAWASLYRRWLEGTDERIGETLRKRLSIMMSRGIAPFAELIETGNDMYPAYPTHSGKHTLRDFKPTYNREMRAAFQKVIRAVEGMLVTLPPSTMLPEALTVSGTTKTGYSWTSRSGNTIFVVGSSMKMSGNRFVGSGFILSTSGNILKGWHGWLPK</sequence>
<organism evidence="1">
    <name type="scientific">viral metagenome</name>
    <dbReference type="NCBI Taxonomy" id="1070528"/>
    <lineage>
        <taxon>unclassified sequences</taxon>
        <taxon>metagenomes</taxon>
        <taxon>organismal metagenomes</taxon>
    </lineage>
</organism>
<name>A0A6M3LC75_9ZZZZ</name>
<reference evidence="1" key="1">
    <citation type="submission" date="2020-03" db="EMBL/GenBank/DDBJ databases">
        <title>The deep terrestrial virosphere.</title>
        <authorList>
            <person name="Holmfeldt K."/>
            <person name="Nilsson E."/>
            <person name="Simone D."/>
            <person name="Lopez-Fernandez M."/>
            <person name="Wu X."/>
            <person name="de Brujin I."/>
            <person name="Lundin D."/>
            <person name="Andersson A."/>
            <person name="Bertilsson S."/>
            <person name="Dopson M."/>
        </authorList>
    </citation>
    <scope>NUCLEOTIDE SEQUENCE</scope>
    <source>
        <strain evidence="1">MM415B03505</strain>
    </source>
</reference>